<dbReference type="AlphaFoldDB" id="A0A0E9VW13"/>
<reference evidence="1" key="2">
    <citation type="journal article" date="2015" name="Fish Shellfish Immunol.">
        <title>Early steps in the European eel (Anguilla anguilla)-Vibrio vulnificus interaction in the gills: Role of the RtxA13 toxin.</title>
        <authorList>
            <person name="Callol A."/>
            <person name="Pajuelo D."/>
            <person name="Ebbesson L."/>
            <person name="Teles M."/>
            <person name="MacKenzie S."/>
            <person name="Amaro C."/>
        </authorList>
    </citation>
    <scope>NUCLEOTIDE SEQUENCE</scope>
</reference>
<accession>A0A0E9VW13</accession>
<reference evidence="1" key="1">
    <citation type="submission" date="2014-11" db="EMBL/GenBank/DDBJ databases">
        <authorList>
            <person name="Amaro Gonzalez C."/>
        </authorList>
    </citation>
    <scope>NUCLEOTIDE SEQUENCE</scope>
</reference>
<proteinExistence type="predicted"/>
<sequence>MCFHQDSLCKNKNVKYLNFFCQASGGYIAEHDGSCITQQVMLDIFKLRCSTAELNN</sequence>
<dbReference type="EMBL" id="GBXM01026263">
    <property type="protein sequence ID" value="JAH82314.1"/>
    <property type="molecule type" value="Transcribed_RNA"/>
</dbReference>
<organism evidence="1">
    <name type="scientific">Anguilla anguilla</name>
    <name type="common">European freshwater eel</name>
    <name type="synonym">Muraena anguilla</name>
    <dbReference type="NCBI Taxonomy" id="7936"/>
    <lineage>
        <taxon>Eukaryota</taxon>
        <taxon>Metazoa</taxon>
        <taxon>Chordata</taxon>
        <taxon>Craniata</taxon>
        <taxon>Vertebrata</taxon>
        <taxon>Euteleostomi</taxon>
        <taxon>Actinopterygii</taxon>
        <taxon>Neopterygii</taxon>
        <taxon>Teleostei</taxon>
        <taxon>Anguilliformes</taxon>
        <taxon>Anguillidae</taxon>
        <taxon>Anguilla</taxon>
    </lineage>
</organism>
<name>A0A0E9VW13_ANGAN</name>
<evidence type="ECO:0000313" key="1">
    <source>
        <dbReference type="EMBL" id="JAH82314.1"/>
    </source>
</evidence>
<protein>
    <submittedName>
        <fullName evidence="1">Uncharacterized protein</fullName>
    </submittedName>
</protein>